<comment type="similarity">
    <text evidence="3 15 17">Belongs to the RNA methyltransferase TrmD family.</text>
</comment>
<dbReference type="Pfam" id="PF01746">
    <property type="entry name" value="tRNA_m1G_MT"/>
    <property type="match status" value="1"/>
</dbReference>
<feature type="domain" description="tRNA methyltransferase TRMD/TRM10-type" evidence="18">
    <location>
        <begin position="1"/>
        <end position="224"/>
    </location>
</feature>
<keyword evidence="7 15" id="KW-0963">Cytoplasm</keyword>
<evidence type="ECO:0000256" key="6">
    <source>
        <dbReference type="ARBA" id="ARBA00014679"/>
    </source>
</evidence>
<comment type="caution">
    <text evidence="19">The sequence shown here is derived from an EMBL/GenBank/DDBJ whole genome shotgun (WGS) entry which is preliminary data.</text>
</comment>
<dbReference type="OrthoDB" id="9807416at2"/>
<gene>
    <name evidence="15 19" type="primary">trmD</name>
    <name evidence="19" type="ORF">EWM59_02680</name>
</gene>
<dbReference type="InterPro" id="IPR016009">
    <property type="entry name" value="tRNA_MeTrfase_TRMD/TRM10"/>
</dbReference>
<dbReference type="GO" id="GO:0005829">
    <property type="term" value="C:cytosol"/>
    <property type="evidence" value="ECO:0007669"/>
    <property type="project" value="TreeGrafter"/>
</dbReference>
<dbReference type="NCBIfam" id="NF000648">
    <property type="entry name" value="PRK00026.1"/>
    <property type="match status" value="1"/>
</dbReference>
<sequence length="224" mass="25442">MRIDIISCVPRLLDSYFDHSILKRAKEAGHAQVIIHDLRDYSENKHRQVDDYAFGGGAGMVLGIEPIAKCIRHLQSFRIYDEILYMTPDGDVFDQRTANRLSMTKNLIILCGHYKGIDERVREHFITKEVSIGDYVLSGGELPAAVVSDAIIRLIPGVLNDETSALTDSFQDNLLAPPVYTRPAEFEGLKVPEILLSGHEKKINDWRLEQSIKRTQERRPDLLK</sequence>
<evidence type="ECO:0000256" key="5">
    <source>
        <dbReference type="ARBA" id="ARBA00012807"/>
    </source>
</evidence>
<organism evidence="19 20">
    <name type="scientific">Emticicia agri</name>
    <dbReference type="NCBI Taxonomy" id="2492393"/>
    <lineage>
        <taxon>Bacteria</taxon>
        <taxon>Pseudomonadati</taxon>
        <taxon>Bacteroidota</taxon>
        <taxon>Cytophagia</taxon>
        <taxon>Cytophagales</taxon>
        <taxon>Leadbetterellaceae</taxon>
        <taxon>Emticicia</taxon>
    </lineage>
</organism>
<proteinExistence type="inferred from homology"/>
<comment type="subcellular location">
    <subcellularLocation>
        <location evidence="2 15 17">Cytoplasm</location>
    </subcellularLocation>
</comment>
<evidence type="ECO:0000256" key="3">
    <source>
        <dbReference type="ARBA" id="ARBA00007630"/>
    </source>
</evidence>
<dbReference type="GO" id="GO:0052906">
    <property type="term" value="F:tRNA (guanine(37)-N1)-methyltransferase activity"/>
    <property type="evidence" value="ECO:0007669"/>
    <property type="project" value="UniProtKB-UniRule"/>
</dbReference>
<keyword evidence="10 15" id="KW-0949">S-adenosyl-L-methionine</keyword>
<evidence type="ECO:0000256" key="8">
    <source>
        <dbReference type="ARBA" id="ARBA00022603"/>
    </source>
</evidence>
<evidence type="ECO:0000256" key="7">
    <source>
        <dbReference type="ARBA" id="ARBA00022490"/>
    </source>
</evidence>
<evidence type="ECO:0000259" key="18">
    <source>
        <dbReference type="Pfam" id="PF01746"/>
    </source>
</evidence>
<dbReference type="EC" id="2.1.1.228" evidence="5 15"/>
<dbReference type="Proteomes" id="UP000293162">
    <property type="component" value="Unassembled WGS sequence"/>
</dbReference>
<evidence type="ECO:0000256" key="1">
    <source>
        <dbReference type="ARBA" id="ARBA00002634"/>
    </source>
</evidence>
<name>A0A4V1ZDT9_9BACT</name>
<keyword evidence="8 15" id="KW-0489">Methyltransferase</keyword>
<evidence type="ECO:0000256" key="11">
    <source>
        <dbReference type="ARBA" id="ARBA00022694"/>
    </source>
</evidence>
<keyword evidence="9 15" id="KW-0808">Transferase</keyword>
<evidence type="ECO:0000256" key="12">
    <source>
        <dbReference type="ARBA" id="ARBA00029736"/>
    </source>
</evidence>
<evidence type="ECO:0000256" key="15">
    <source>
        <dbReference type="HAMAP-Rule" id="MF_00605"/>
    </source>
</evidence>
<reference evidence="19 20" key="1">
    <citation type="submission" date="2019-02" db="EMBL/GenBank/DDBJ databases">
        <title>Bacterial novel species Emticicia sp. 17J42-9 isolated from soil.</title>
        <authorList>
            <person name="Jung H.-Y."/>
        </authorList>
    </citation>
    <scope>NUCLEOTIDE SEQUENCE [LARGE SCALE GENOMIC DNA]</scope>
    <source>
        <strain evidence="19 20">17J42-9</strain>
    </source>
</reference>
<comment type="subunit">
    <text evidence="4 15 17">Homodimer.</text>
</comment>
<keyword evidence="11 15" id="KW-0819">tRNA processing</keyword>
<evidence type="ECO:0000256" key="14">
    <source>
        <dbReference type="ARBA" id="ARBA00047783"/>
    </source>
</evidence>
<evidence type="ECO:0000256" key="9">
    <source>
        <dbReference type="ARBA" id="ARBA00022679"/>
    </source>
</evidence>
<evidence type="ECO:0000313" key="19">
    <source>
        <dbReference type="EMBL" id="RYU97320.1"/>
    </source>
</evidence>
<evidence type="ECO:0000256" key="10">
    <source>
        <dbReference type="ARBA" id="ARBA00022691"/>
    </source>
</evidence>
<feature type="binding site" evidence="15 16">
    <location>
        <begin position="132"/>
        <end position="137"/>
    </location>
    <ligand>
        <name>S-adenosyl-L-methionine</name>
        <dbReference type="ChEBI" id="CHEBI:59789"/>
    </ligand>
</feature>
<evidence type="ECO:0000313" key="20">
    <source>
        <dbReference type="Proteomes" id="UP000293162"/>
    </source>
</evidence>
<dbReference type="InterPro" id="IPR029026">
    <property type="entry name" value="tRNA_m1G_MTases_N"/>
</dbReference>
<dbReference type="FunFam" id="3.40.1280.10:FF:000001">
    <property type="entry name" value="tRNA (guanine-N(1)-)-methyltransferase"/>
    <property type="match status" value="1"/>
</dbReference>
<evidence type="ECO:0000256" key="13">
    <source>
        <dbReference type="ARBA" id="ARBA00033392"/>
    </source>
</evidence>
<dbReference type="PANTHER" id="PTHR46417">
    <property type="entry name" value="TRNA (GUANINE-N(1)-)-METHYLTRANSFERASE"/>
    <property type="match status" value="1"/>
</dbReference>
<dbReference type="PANTHER" id="PTHR46417:SF1">
    <property type="entry name" value="TRNA (GUANINE-N(1)-)-METHYLTRANSFERASE"/>
    <property type="match status" value="1"/>
</dbReference>
<dbReference type="HAMAP" id="MF_00605">
    <property type="entry name" value="TrmD"/>
    <property type="match status" value="1"/>
</dbReference>
<feature type="binding site" evidence="15 16">
    <location>
        <position position="112"/>
    </location>
    <ligand>
        <name>S-adenosyl-L-methionine</name>
        <dbReference type="ChEBI" id="CHEBI:59789"/>
    </ligand>
</feature>
<keyword evidence="20" id="KW-1185">Reference proteome</keyword>
<accession>A0A4V1ZDT9</accession>
<dbReference type="Gene3D" id="1.10.1270.20">
    <property type="entry name" value="tRNA(m1g37)methyltransferase, domain 2"/>
    <property type="match status" value="1"/>
</dbReference>
<dbReference type="InterPro" id="IPR029028">
    <property type="entry name" value="Alpha/beta_knot_MTases"/>
</dbReference>
<dbReference type="CDD" id="cd18080">
    <property type="entry name" value="TrmD-like"/>
    <property type="match status" value="1"/>
</dbReference>
<dbReference type="RefSeq" id="WP_130019515.1">
    <property type="nucleotide sequence ID" value="NZ_SEWF01000003.1"/>
</dbReference>
<dbReference type="PIRSF" id="PIRSF000386">
    <property type="entry name" value="tRNA_mtase"/>
    <property type="match status" value="1"/>
</dbReference>
<dbReference type="Gene3D" id="3.40.1280.10">
    <property type="match status" value="1"/>
</dbReference>
<protein>
    <recommendedName>
        <fullName evidence="6 15">tRNA (guanine-N(1)-)-methyltransferase</fullName>
        <ecNumber evidence="5 15">2.1.1.228</ecNumber>
    </recommendedName>
    <alternativeName>
        <fullName evidence="12 15">M1G-methyltransferase</fullName>
    </alternativeName>
    <alternativeName>
        <fullName evidence="13 15">tRNA [GM37] methyltransferase</fullName>
    </alternativeName>
</protein>
<evidence type="ECO:0000256" key="17">
    <source>
        <dbReference type="RuleBase" id="RU003464"/>
    </source>
</evidence>
<evidence type="ECO:0000256" key="16">
    <source>
        <dbReference type="PIRSR" id="PIRSR000386-1"/>
    </source>
</evidence>
<evidence type="ECO:0000256" key="4">
    <source>
        <dbReference type="ARBA" id="ARBA00011738"/>
    </source>
</evidence>
<dbReference type="SUPFAM" id="SSF75217">
    <property type="entry name" value="alpha/beta knot"/>
    <property type="match status" value="1"/>
</dbReference>
<dbReference type="NCBIfam" id="TIGR00088">
    <property type="entry name" value="trmD"/>
    <property type="match status" value="1"/>
</dbReference>
<dbReference type="GO" id="GO:0002939">
    <property type="term" value="P:tRNA N1-guanine methylation"/>
    <property type="evidence" value="ECO:0007669"/>
    <property type="project" value="TreeGrafter"/>
</dbReference>
<dbReference type="EMBL" id="SEWF01000003">
    <property type="protein sequence ID" value="RYU97320.1"/>
    <property type="molecule type" value="Genomic_DNA"/>
</dbReference>
<dbReference type="AlphaFoldDB" id="A0A4V1ZDT9"/>
<comment type="function">
    <text evidence="1 15 17">Specifically methylates guanosine-37 in various tRNAs.</text>
</comment>
<comment type="catalytic activity">
    <reaction evidence="14 15 17">
        <text>guanosine(37) in tRNA + S-adenosyl-L-methionine = N(1)-methylguanosine(37) in tRNA + S-adenosyl-L-homocysteine + H(+)</text>
        <dbReference type="Rhea" id="RHEA:36899"/>
        <dbReference type="Rhea" id="RHEA-COMP:10145"/>
        <dbReference type="Rhea" id="RHEA-COMP:10147"/>
        <dbReference type="ChEBI" id="CHEBI:15378"/>
        <dbReference type="ChEBI" id="CHEBI:57856"/>
        <dbReference type="ChEBI" id="CHEBI:59789"/>
        <dbReference type="ChEBI" id="CHEBI:73542"/>
        <dbReference type="ChEBI" id="CHEBI:74269"/>
        <dbReference type="EC" id="2.1.1.228"/>
    </reaction>
</comment>
<dbReference type="InterPro" id="IPR002649">
    <property type="entry name" value="tRNA_m1G_MeTrfase_TrmD"/>
</dbReference>
<dbReference type="InterPro" id="IPR023148">
    <property type="entry name" value="tRNA_m1G_MeTrfase_C_sf"/>
</dbReference>
<evidence type="ECO:0000256" key="2">
    <source>
        <dbReference type="ARBA" id="ARBA00004496"/>
    </source>
</evidence>